<dbReference type="InterPro" id="IPR006775">
    <property type="entry name" value="GH116_catalytic"/>
</dbReference>
<evidence type="ECO:0000259" key="2">
    <source>
        <dbReference type="Pfam" id="PF12215"/>
    </source>
</evidence>
<dbReference type="InterPro" id="IPR024462">
    <property type="entry name" value="GH116_N"/>
</dbReference>
<dbReference type="Gene3D" id="1.50.10.10">
    <property type="match status" value="1"/>
</dbReference>
<gene>
    <name evidence="3" type="ORF">DFP95_11597</name>
</gene>
<dbReference type="PANTHER" id="PTHR12654">
    <property type="entry name" value="BILE ACID BETA-GLUCOSIDASE-RELATED"/>
    <property type="match status" value="1"/>
</dbReference>
<protein>
    <submittedName>
        <fullName evidence="3">Uncharacterized protein (DUF608 family)</fullName>
    </submittedName>
</protein>
<dbReference type="GO" id="GO:0005975">
    <property type="term" value="P:carbohydrate metabolic process"/>
    <property type="evidence" value="ECO:0007669"/>
    <property type="project" value="InterPro"/>
</dbReference>
<dbReference type="AlphaFoldDB" id="A0A3D9I2R0"/>
<dbReference type="InterPro" id="IPR052566">
    <property type="entry name" value="Non-lysos_glucosylceramidase"/>
</dbReference>
<dbReference type="EMBL" id="QRDY01000015">
    <property type="protein sequence ID" value="RED56034.1"/>
    <property type="molecule type" value="Genomic_DNA"/>
</dbReference>
<accession>A0A3D9I2R0</accession>
<feature type="domain" description="Glycosyl-hydrolase family 116 catalytic region" evidence="1">
    <location>
        <begin position="455"/>
        <end position="760"/>
    </location>
</feature>
<dbReference type="PANTHER" id="PTHR12654:SF0">
    <property type="entry name" value="NON-LYSOSOMAL GLUCOSYLCERAMIDASE"/>
    <property type="match status" value="1"/>
</dbReference>
<organism evidence="3 4">
    <name type="scientific">Cohnella lupini</name>
    <dbReference type="NCBI Taxonomy" id="1294267"/>
    <lineage>
        <taxon>Bacteria</taxon>
        <taxon>Bacillati</taxon>
        <taxon>Bacillota</taxon>
        <taxon>Bacilli</taxon>
        <taxon>Bacillales</taxon>
        <taxon>Paenibacillaceae</taxon>
        <taxon>Cohnella</taxon>
    </lineage>
</organism>
<dbReference type="Pfam" id="PF04685">
    <property type="entry name" value="DUF608"/>
    <property type="match status" value="1"/>
</dbReference>
<dbReference type="OrthoDB" id="1007311at2"/>
<name>A0A3D9I2R0_9BACL</name>
<sequence>MARAYSGNKTREISFPLGGIGTGSIGLAGNGRLIDWEIFNSPNKRSFNGYSHFAVKAEADGNLLDARVLNGDYPSPYMGQPVRGGSLHSGYGYGPENNTMAGMPHFRDHSFEGEFPLAGMAFVDEHFPGTVKLKALNPFIPLNDGDSSLPCAMFEIEFENPLGHDVTYTAALTTSNPNAGNRIVNRYSAAGTGLHMLKFGTDSYEDQADPSFGDIAIATDAEYASYQEYWYRGGWCDNLEMYWRDFAKAGELSNRRYSPEQPPHSRHKDNGTLAARLTIPSGGKGKLRFALAWHFPNVYNSWNPEPEGSRTVWKNYYATQYSDSAAVASYALTEWDRLCGETEKFRDALFSSTLPEEAVEAISANLSVLKSATCLRLTDGSFYAFEGCIEDAGSCEGSCTHVWNYAYALPFLFPSLERSMRELDFRYNRRADGGMAFRLMLPPGRDPELFRACVDGQMGGVVKAYRDWKISGNDEWLRSHWETIRSSLEFAWSPDNPDRWDADRDGVINGRQHHTLDMELFGPNAWLNGFYLAALKAASEMAAYLGYEDLSADYSELFRKGKAWTDEHLFNGRYYGQKIDLTDRGWLERFDEGGSLFGEDAIAAYWNEEAGEIKYQIGEGCGIDQVVAQWHANLCGLGDIFDREQTRSALGELYRNNFKENMREEANAWRLFSLNDEGGLVICSWPDGSDRPAVPLTYAPETMTGFEYQAASHMIQEGMLDEGLRIVRAVRDRYDGEKRNPWNEMECGSNYARAMASYSLLLAYGGFSFDMTKGEIGFNPVVLPEGGFRTFWSIEGAWGTFELSDEGGTLQVTAGSITLHKLGLPDGWSGQSIQVSVSDGRRLELAGGKETGGGLRFASPLTLSKDQAIEWKRGLPI</sequence>
<comment type="caution">
    <text evidence="3">The sequence shown here is derived from an EMBL/GenBank/DDBJ whole genome shotgun (WGS) entry which is preliminary data.</text>
</comment>
<proteinExistence type="predicted"/>
<dbReference type="Proteomes" id="UP000256869">
    <property type="component" value="Unassembled WGS sequence"/>
</dbReference>
<evidence type="ECO:0000313" key="4">
    <source>
        <dbReference type="Proteomes" id="UP000256869"/>
    </source>
</evidence>
<dbReference type="RefSeq" id="WP_115994627.1">
    <property type="nucleotide sequence ID" value="NZ_QRDY01000015.1"/>
</dbReference>
<keyword evidence="4" id="KW-1185">Reference proteome</keyword>
<dbReference type="SUPFAM" id="SSF48208">
    <property type="entry name" value="Six-hairpin glycosidases"/>
    <property type="match status" value="1"/>
</dbReference>
<dbReference type="GO" id="GO:0008422">
    <property type="term" value="F:beta-glucosidase activity"/>
    <property type="evidence" value="ECO:0007669"/>
    <property type="project" value="TreeGrafter"/>
</dbReference>
<dbReference type="InterPro" id="IPR008928">
    <property type="entry name" value="6-hairpin_glycosidase_sf"/>
</dbReference>
<reference evidence="3 4" key="1">
    <citation type="submission" date="2018-07" db="EMBL/GenBank/DDBJ databases">
        <title>Genomic Encyclopedia of Type Strains, Phase III (KMG-III): the genomes of soil and plant-associated and newly described type strains.</title>
        <authorList>
            <person name="Whitman W."/>
        </authorList>
    </citation>
    <scope>NUCLEOTIDE SEQUENCE [LARGE SCALE GENOMIC DNA]</scope>
    <source>
        <strain evidence="3 4">CECT 8236</strain>
    </source>
</reference>
<evidence type="ECO:0000259" key="1">
    <source>
        <dbReference type="Pfam" id="PF04685"/>
    </source>
</evidence>
<evidence type="ECO:0000313" key="3">
    <source>
        <dbReference type="EMBL" id="RED56034.1"/>
    </source>
</evidence>
<dbReference type="Pfam" id="PF12215">
    <property type="entry name" value="Glyco_hydr_116N"/>
    <property type="match status" value="1"/>
</dbReference>
<feature type="domain" description="Glycosyl-hydrolase family 116 N-terminal" evidence="2">
    <location>
        <begin position="15"/>
        <end position="337"/>
    </location>
</feature>
<dbReference type="InterPro" id="IPR012341">
    <property type="entry name" value="6hp_glycosidase-like_sf"/>
</dbReference>